<gene>
    <name evidence="3" type="ORF">LAQU0_S10e03576g</name>
</gene>
<evidence type="ECO:0000256" key="1">
    <source>
        <dbReference type="SAM" id="MobiDB-lite"/>
    </source>
</evidence>
<proteinExistence type="predicted"/>
<feature type="region of interest" description="Disordered" evidence="1">
    <location>
        <begin position="1"/>
        <end position="25"/>
    </location>
</feature>
<feature type="compositionally biased region" description="Polar residues" evidence="1">
    <location>
        <begin position="297"/>
        <end position="306"/>
    </location>
</feature>
<dbReference type="PANTHER" id="PTHR38426">
    <property type="entry name" value="MAINTENANCE OF TELOMERE CAPPING PROTEIN 4"/>
    <property type="match status" value="1"/>
</dbReference>
<reference evidence="4" key="1">
    <citation type="submission" date="2015-10" db="EMBL/GenBank/DDBJ databases">
        <authorList>
            <person name="Devillers H."/>
        </authorList>
    </citation>
    <scope>NUCLEOTIDE SEQUENCE [LARGE SCALE GENOMIC DNA]</scope>
</reference>
<dbReference type="EMBL" id="LN890547">
    <property type="protein sequence ID" value="CUS23577.1"/>
    <property type="molecule type" value="Genomic_DNA"/>
</dbReference>
<dbReference type="Proteomes" id="UP000236544">
    <property type="component" value="Unassembled WGS sequence"/>
</dbReference>
<organism evidence="3 4">
    <name type="scientific">Lachancea quebecensis</name>
    <dbReference type="NCBI Taxonomy" id="1654605"/>
    <lineage>
        <taxon>Eukaryota</taxon>
        <taxon>Fungi</taxon>
        <taxon>Dikarya</taxon>
        <taxon>Ascomycota</taxon>
        <taxon>Saccharomycotina</taxon>
        <taxon>Saccharomycetes</taxon>
        <taxon>Saccharomycetales</taxon>
        <taxon>Saccharomycetaceae</taxon>
        <taxon>Lachancea</taxon>
    </lineage>
</organism>
<protein>
    <submittedName>
        <fullName evidence="3">LAQU0S10e03576g1_1</fullName>
    </submittedName>
</protein>
<evidence type="ECO:0000313" key="3">
    <source>
        <dbReference type="EMBL" id="CUS23577.1"/>
    </source>
</evidence>
<feature type="compositionally biased region" description="Polar residues" evidence="1">
    <location>
        <begin position="277"/>
        <end position="288"/>
    </location>
</feature>
<evidence type="ECO:0000256" key="2">
    <source>
        <dbReference type="SAM" id="Phobius"/>
    </source>
</evidence>
<dbReference type="InterPro" id="IPR038769">
    <property type="entry name" value="MTC4"/>
</dbReference>
<dbReference type="OrthoDB" id="4064064at2759"/>
<sequence>MKNGATEHMSRPDKHEGDEARHVSPYRISQTAKLLTNAKISLLEDLNVDNLAAGNTEKDGAATLGKVLNEQNKGRPLKIISKASRIRADRVRSYIQFYYHLIEKEITTGGAGLYKGVEGKYNPLQVIRNRKIKKKLHESPKNEIAFMKPPVLAIRDFSKHPERENQWFVGANETTADLAWRVSHWEDLRRPDGKPWFKTKSKKRSQSAAEMSRAYKGERPPHHSRNSSSVLLRQTSSNWELPQISVESVDGPVSDGLPGRESKFDKALEKTKRISRSALQSKSGSQQHIIYDERNPTSRPLGNAQNLYLTPTEPVHHANIADVPISSFRTRTAEERSSGSSNKASEEFLELSEPFNIPKESVLQKQYNELIYLRCTFQVVRNRQETSRTIQARTSAKASALVPEDPARICQPAEDILHEYDSELAKALKTCDIWKSRLLNDYSIRVETLISTSDRVLSDINSTLTLRLKMLQEKMDKFGTLRRMNKEPLRVFFYRVLEVAITLLFWVIWVIFIIVKSGKIMILSLLRVVRWITW</sequence>
<keyword evidence="2" id="KW-0472">Membrane</keyword>
<keyword evidence="2" id="KW-1133">Transmembrane helix</keyword>
<dbReference type="PANTHER" id="PTHR38426:SF1">
    <property type="entry name" value="MAINTENANCE OF TELOMERE CAPPING PROTEIN 4"/>
    <property type="match status" value="1"/>
</dbReference>
<name>A0A0P1KU30_9SACH</name>
<feature type="transmembrane region" description="Helical" evidence="2">
    <location>
        <begin position="492"/>
        <end position="515"/>
    </location>
</feature>
<evidence type="ECO:0000313" key="4">
    <source>
        <dbReference type="Proteomes" id="UP000236544"/>
    </source>
</evidence>
<keyword evidence="2" id="KW-0812">Transmembrane</keyword>
<keyword evidence="4" id="KW-1185">Reference proteome</keyword>
<feature type="region of interest" description="Disordered" evidence="1">
    <location>
        <begin position="274"/>
        <end position="306"/>
    </location>
</feature>
<accession>A0A0P1KU30</accession>
<dbReference type="AlphaFoldDB" id="A0A0P1KU30"/>
<feature type="compositionally biased region" description="Basic and acidic residues" evidence="1">
    <location>
        <begin position="8"/>
        <end position="22"/>
    </location>
</feature>
<feature type="region of interest" description="Disordered" evidence="1">
    <location>
        <begin position="193"/>
        <end position="232"/>
    </location>
</feature>